<protein>
    <recommendedName>
        <fullName evidence="4">Tyr recombinase domain-containing protein</fullName>
    </recommendedName>
</protein>
<evidence type="ECO:0000313" key="6">
    <source>
        <dbReference type="Proteomes" id="UP000644699"/>
    </source>
</evidence>
<organism evidence="5 6">
    <name type="scientific">Aureimonas endophytica</name>
    <dbReference type="NCBI Taxonomy" id="2027858"/>
    <lineage>
        <taxon>Bacteria</taxon>
        <taxon>Pseudomonadati</taxon>
        <taxon>Pseudomonadota</taxon>
        <taxon>Alphaproteobacteria</taxon>
        <taxon>Hyphomicrobiales</taxon>
        <taxon>Aurantimonadaceae</taxon>
        <taxon>Aureimonas</taxon>
    </lineage>
</organism>
<gene>
    <name evidence="5" type="ORF">GCM10011390_19330</name>
</gene>
<feature type="compositionally biased region" description="Acidic residues" evidence="3">
    <location>
        <begin position="415"/>
        <end position="424"/>
    </location>
</feature>
<dbReference type="RefSeq" id="WP_210318329.1">
    <property type="nucleotide sequence ID" value="NZ_BMIQ01000002.1"/>
</dbReference>
<accession>A0A916ZJ97</accession>
<name>A0A916ZJ97_9HYPH</name>
<keyword evidence="2" id="KW-0233">DNA recombination</keyword>
<dbReference type="EMBL" id="BMIQ01000002">
    <property type="protein sequence ID" value="GGE00647.1"/>
    <property type="molecule type" value="Genomic_DNA"/>
</dbReference>
<feature type="region of interest" description="Disordered" evidence="3">
    <location>
        <begin position="396"/>
        <end position="424"/>
    </location>
</feature>
<reference evidence="5" key="2">
    <citation type="submission" date="2020-09" db="EMBL/GenBank/DDBJ databases">
        <authorList>
            <person name="Sun Q."/>
            <person name="Zhou Y."/>
        </authorList>
    </citation>
    <scope>NUCLEOTIDE SEQUENCE</scope>
    <source>
        <strain evidence="5">CGMCC 1.15367</strain>
    </source>
</reference>
<dbReference type="Gene3D" id="1.10.443.10">
    <property type="entry name" value="Intergrase catalytic core"/>
    <property type="match status" value="1"/>
</dbReference>
<evidence type="ECO:0000259" key="4">
    <source>
        <dbReference type="PROSITE" id="PS51898"/>
    </source>
</evidence>
<evidence type="ECO:0000256" key="3">
    <source>
        <dbReference type="SAM" id="MobiDB-lite"/>
    </source>
</evidence>
<keyword evidence="1" id="KW-0229">DNA integration</keyword>
<dbReference type="PANTHER" id="PTHR30349">
    <property type="entry name" value="PHAGE INTEGRASE-RELATED"/>
    <property type="match status" value="1"/>
</dbReference>
<keyword evidence="6" id="KW-1185">Reference proteome</keyword>
<dbReference type="InterPro" id="IPR050090">
    <property type="entry name" value="Tyrosine_recombinase_XerCD"/>
</dbReference>
<dbReference type="SUPFAM" id="SSF56349">
    <property type="entry name" value="DNA breaking-rejoining enzymes"/>
    <property type="match status" value="1"/>
</dbReference>
<dbReference type="GO" id="GO:0006310">
    <property type="term" value="P:DNA recombination"/>
    <property type="evidence" value="ECO:0007669"/>
    <property type="project" value="UniProtKB-KW"/>
</dbReference>
<dbReference type="GO" id="GO:0015074">
    <property type="term" value="P:DNA integration"/>
    <property type="evidence" value="ECO:0007669"/>
    <property type="project" value="UniProtKB-KW"/>
</dbReference>
<feature type="domain" description="Tyr recombinase" evidence="4">
    <location>
        <begin position="191"/>
        <end position="392"/>
    </location>
</feature>
<dbReference type="InterPro" id="IPR013762">
    <property type="entry name" value="Integrase-like_cat_sf"/>
</dbReference>
<dbReference type="InterPro" id="IPR011010">
    <property type="entry name" value="DNA_brk_join_enz"/>
</dbReference>
<dbReference type="Proteomes" id="UP000644699">
    <property type="component" value="Unassembled WGS sequence"/>
</dbReference>
<evidence type="ECO:0000313" key="5">
    <source>
        <dbReference type="EMBL" id="GGE00647.1"/>
    </source>
</evidence>
<dbReference type="AlphaFoldDB" id="A0A916ZJ97"/>
<sequence>MPREAKPARLWLRPARKGKGGKGGRPAVWVILDAGRQISTGCGAGDRGKAEKAHAEYMIGKATKAVVRQSNRRPAHEVTIAEVLARYMTVKADKVARPDELAQHVERLLEFWGERTCDDINSVTCDEYVRSRTGVPWKSSRPEKTGNKPRLTTSAGARRDLEDLRAALNRAVKDKILAEFVSVELPDENGERDVWLTVEEVEEMCRIARETTEVQTRHRGAAKGQVLATKKRPLAHVERFIRVGVQTGTRATAVCEASFEREEGRPWVDLDNELFFRRPPGAKDKANKRYPPAPLAPQLVEEMRGWKDSGARYVVERDGKPVDCRKGYERVVEILALDRHVVRHTLRHTAATWMMQDGVDLAEAAGYLGMTVETLTRRYAHHHPAHQKTAAATLAKRMNRANASPTKRREKAGNDEDEEEPEAA</sequence>
<evidence type="ECO:0000256" key="1">
    <source>
        <dbReference type="ARBA" id="ARBA00022908"/>
    </source>
</evidence>
<dbReference type="PANTHER" id="PTHR30349:SF88">
    <property type="entry name" value="BLL1584 PROTEIN"/>
    <property type="match status" value="1"/>
</dbReference>
<dbReference type="Pfam" id="PF00589">
    <property type="entry name" value="Phage_integrase"/>
    <property type="match status" value="1"/>
</dbReference>
<evidence type="ECO:0000256" key="2">
    <source>
        <dbReference type="ARBA" id="ARBA00023172"/>
    </source>
</evidence>
<comment type="caution">
    <text evidence="5">The sequence shown here is derived from an EMBL/GenBank/DDBJ whole genome shotgun (WGS) entry which is preliminary data.</text>
</comment>
<dbReference type="PROSITE" id="PS51898">
    <property type="entry name" value="TYR_RECOMBINASE"/>
    <property type="match status" value="1"/>
</dbReference>
<dbReference type="InterPro" id="IPR002104">
    <property type="entry name" value="Integrase_catalytic"/>
</dbReference>
<feature type="region of interest" description="Disordered" evidence="3">
    <location>
        <begin position="135"/>
        <end position="155"/>
    </location>
</feature>
<dbReference type="GO" id="GO:0003677">
    <property type="term" value="F:DNA binding"/>
    <property type="evidence" value="ECO:0007669"/>
    <property type="project" value="InterPro"/>
</dbReference>
<reference evidence="5" key="1">
    <citation type="journal article" date="2014" name="Int. J. Syst. Evol. Microbiol.">
        <title>Complete genome sequence of Corynebacterium casei LMG S-19264T (=DSM 44701T), isolated from a smear-ripened cheese.</title>
        <authorList>
            <consortium name="US DOE Joint Genome Institute (JGI-PGF)"/>
            <person name="Walter F."/>
            <person name="Albersmeier A."/>
            <person name="Kalinowski J."/>
            <person name="Ruckert C."/>
        </authorList>
    </citation>
    <scope>NUCLEOTIDE SEQUENCE</scope>
    <source>
        <strain evidence="5">CGMCC 1.15367</strain>
    </source>
</reference>
<proteinExistence type="predicted"/>